<dbReference type="NCBIfam" id="NF003588">
    <property type="entry name" value="PRK05254.1-1"/>
    <property type="match status" value="1"/>
</dbReference>
<dbReference type="Gene3D" id="3.40.470.10">
    <property type="entry name" value="Uracil-DNA glycosylase-like domain"/>
    <property type="match status" value="1"/>
</dbReference>
<evidence type="ECO:0000256" key="6">
    <source>
        <dbReference type="ARBA" id="ARBA00022763"/>
    </source>
</evidence>
<dbReference type="OrthoDB" id="9804372at2"/>
<comment type="similarity">
    <text evidence="3 9 11">Belongs to the uracil-DNA glycosylase (UDG) superfamily. UNG family.</text>
</comment>
<dbReference type="GO" id="GO:0004844">
    <property type="term" value="F:uracil DNA N-glycosylase activity"/>
    <property type="evidence" value="ECO:0007669"/>
    <property type="project" value="UniProtKB-UniRule"/>
</dbReference>
<evidence type="ECO:0000256" key="9">
    <source>
        <dbReference type="HAMAP-Rule" id="MF_00148"/>
    </source>
</evidence>
<evidence type="ECO:0000256" key="11">
    <source>
        <dbReference type="RuleBase" id="RU003780"/>
    </source>
</evidence>
<dbReference type="SMART" id="SM00987">
    <property type="entry name" value="UreE_C"/>
    <property type="match status" value="1"/>
</dbReference>
<keyword evidence="8 9" id="KW-0234">DNA repair</keyword>
<name>A0A1H3WL15_9GAMM</name>
<feature type="active site" description="Proton acceptor" evidence="9 10">
    <location>
        <position position="67"/>
    </location>
</feature>
<dbReference type="PANTHER" id="PTHR11264:SF0">
    <property type="entry name" value="URACIL-DNA GLYCOSYLASE"/>
    <property type="match status" value="1"/>
</dbReference>
<keyword evidence="9" id="KW-0963">Cytoplasm</keyword>
<dbReference type="Pfam" id="PF03167">
    <property type="entry name" value="UDG"/>
    <property type="match status" value="1"/>
</dbReference>
<reference evidence="13 14" key="1">
    <citation type="submission" date="2016-10" db="EMBL/GenBank/DDBJ databases">
        <authorList>
            <person name="de Groot N.N."/>
        </authorList>
    </citation>
    <scope>NUCLEOTIDE SEQUENCE [LARGE SCALE GENOMIC DNA]</scope>
    <source>
        <strain evidence="13 14">DSM 21228</strain>
    </source>
</reference>
<keyword evidence="6 9" id="KW-0227">DNA damage</keyword>
<evidence type="ECO:0000256" key="1">
    <source>
        <dbReference type="ARBA" id="ARBA00001400"/>
    </source>
</evidence>
<evidence type="ECO:0000256" key="3">
    <source>
        <dbReference type="ARBA" id="ARBA00008184"/>
    </source>
</evidence>
<evidence type="ECO:0000256" key="2">
    <source>
        <dbReference type="ARBA" id="ARBA00002631"/>
    </source>
</evidence>
<dbReference type="SMART" id="SM00986">
    <property type="entry name" value="UDG"/>
    <property type="match status" value="1"/>
</dbReference>
<evidence type="ECO:0000259" key="12">
    <source>
        <dbReference type="SMART" id="SM00986"/>
    </source>
</evidence>
<dbReference type="SUPFAM" id="SSF52141">
    <property type="entry name" value="Uracil-DNA glycosylase-like"/>
    <property type="match status" value="1"/>
</dbReference>
<proteinExistence type="inferred from homology"/>
<dbReference type="STRING" id="525918.SAMN05660964_00494"/>
<dbReference type="NCBIfam" id="NF003591">
    <property type="entry name" value="PRK05254.1-4"/>
    <property type="match status" value="1"/>
</dbReference>
<dbReference type="AlphaFoldDB" id="A0A1H3WL15"/>
<evidence type="ECO:0000256" key="5">
    <source>
        <dbReference type="ARBA" id="ARBA00018429"/>
    </source>
</evidence>
<dbReference type="NCBIfam" id="NF003589">
    <property type="entry name" value="PRK05254.1-2"/>
    <property type="match status" value="1"/>
</dbReference>
<dbReference type="Proteomes" id="UP000199397">
    <property type="component" value="Unassembled WGS sequence"/>
</dbReference>
<organism evidence="13 14">
    <name type="scientific">Thiothrix caldifontis</name>
    <dbReference type="NCBI Taxonomy" id="525918"/>
    <lineage>
        <taxon>Bacteria</taxon>
        <taxon>Pseudomonadati</taxon>
        <taxon>Pseudomonadota</taxon>
        <taxon>Gammaproteobacteria</taxon>
        <taxon>Thiotrichales</taxon>
        <taxon>Thiotrichaceae</taxon>
        <taxon>Thiothrix</taxon>
    </lineage>
</organism>
<dbReference type="GO" id="GO:0005737">
    <property type="term" value="C:cytoplasm"/>
    <property type="evidence" value="ECO:0007669"/>
    <property type="project" value="UniProtKB-SubCell"/>
</dbReference>
<keyword evidence="7 9" id="KW-0378">Hydrolase</keyword>
<comment type="catalytic activity">
    <reaction evidence="1 9 11">
        <text>Hydrolyzes single-stranded DNA or mismatched double-stranded DNA and polynucleotides, releasing free uracil.</text>
        <dbReference type="EC" id="3.2.2.27"/>
    </reaction>
</comment>
<dbReference type="HAMAP" id="MF_00148">
    <property type="entry name" value="UDG"/>
    <property type="match status" value="1"/>
</dbReference>
<comment type="subcellular location">
    <subcellularLocation>
        <location evidence="9">Cytoplasm</location>
    </subcellularLocation>
</comment>
<dbReference type="InterPro" id="IPR005122">
    <property type="entry name" value="Uracil-DNA_glycosylase-like"/>
</dbReference>
<dbReference type="GO" id="GO:0097510">
    <property type="term" value="P:base-excision repair, AP site formation via deaminated base removal"/>
    <property type="evidence" value="ECO:0007669"/>
    <property type="project" value="TreeGrafter"/>
</dbReference>
<gene>
    <name evidence="9" type="primary">ung</name>
    <name evidence="13" type="ORF">SAMN05660964_00494</name>
</gene>
<evidence type="ECO:0000256" key="7">
    <source>
        <dbReference type="ARBA" id="ARBA00022801"/>
    </source>
</evidence>
<protein>
    <recommendedName>
        <fullName evidence="5 9">Uracil-DNA glycosylase</fullName>
        <shortName evidence="9">UDG</shortName>
        <ecNumber evidence="4 9">3.2.2.27</ecNumber>
    </recommendedName>
</protein>
<dbReference type="FunFam" id="3.40.470.10:FF:000001">
    <property type="entry name" value="Uracil-DNA glycosylase"/>
    <property type="match status" value="1"/>
</dbReference>
<evidence type="ECO:0000313" key="13">
    <source>
        <dbReference type="EMBL" id="SDZ87837.1"/>
    </source>
</evidence>
<dbReference type="NCBIfam" id="NF003592">
    <property type="entry name" value="PRK05254.1-5"/>
    <property type="match status" value="1"/>
</dbReference>
<evidence type="ECO:0000256" key="4">
    <source>
        <dbReference type="ARBA" id="ARBA00012030"/>
    </source>
</evidence>
<feature type="domain" description="Uracil-DNA glycosylase-like" evidence="12">
    <location>
        <begin position="52"/>
        <end position="213"/>
    </location>
</feature>
<sequence length="232" mass="25234">MQNTTLPPSWQAAIGVEFTKPYLLALSHFLQAEAAAGKHILPPPEQRFNALQSTPLDQVKVVILGQDPYPTPGHAHGLAFSVQPDVAPLPRSLLNINRELQDDLGINNSHTGCLQAWAAQGVLLLNTVLTVEAGNAGSHQKCGWETFTDTVIQAISAQTQPVVFILWGNHAQKKTELIDTTRHCIIASAHPSPLSARRGFFGSKPFSRANAFLQANGRTPVNWALPSVRSWM</sequence>
<dbReference type="CDD" id="cd10027">
    <property type="entry name" value="UDG-F1-like"/>
    <property type="match status" value="1"/>
</dbReference>
<dbReference type="PANTHER" id="PTHR11264">
    <property type="entry name" value="URACIL-DNA GLYCOSYLASE"/>
    <property type="match status" value="1"/>
</dbReference>
<keyword evidence="14" id="KW-1185">Reference proteome</keyword>
<comment type="function">
    <text evidence="2 9 11">Excises uracil residues from the DNA which can arise as a result of misincorporation of dUMP residues by DNA polymerase or due to deamination of cytosine.</text>
</comment>
<accession>A0A1H3WL15</accession>
<dbReference type="InterPro" id="IPR018085">
    <property type="entry name" value="Ura-DNA_Glyclase_AS"/>
</dbReference>
<dbReference type="InterPro" id="IPR002043">
    <property type="entry name" value="UDG_fam1"/>
</dbReference>
<evidence type="ECO:0000256" key="10">
    <source>
        <dbReference type="PROSITE-ProRule" id="PRU10072"/>
    </source>
</evidence>
<evidence type="ECO:0000256" key="8">
    <source>
        <dbReference type="ARBA" id="ARBA00023204"/>
    </source>
</evidence>
<dbReference type="RefSeq" id="WP_093065040.1">
    <property type="nucleotide sequence ID" value="NZ_FNQP01000002.1"/>
</dbReference>
<dbReference type="PROSITE" id="PS00130">
    <property type="entry name" value="U_DNA_GLYCOSYLASE"/>
    <property type="match status" value="1"/>
</dbReference>
<dbReference type="NCBIfam" id="TIGR00628">
    <property type="entry name" value="ung"/>
    <property type="match status" value="1"/>
</dbReference>
<dbReference type="InterPro" id="IPR036895">
    <property type="entry name" value="Uracil-DNA_glycosylase-like_sf"/>
</dbReference>
<evidence type="ECO:0000313" key="14">
    <source>
        <dbReference type="Proteomes" id="UP000199397"/>
    </source>
</evidence>
<dbReference type="EC" id="3.2.2.27" evidence="4 9"/>
<dbReference type="EMBL" id="FNQP01000002">
    <property type="protein sequence ID" value="SDZ87837.1"/>
    <property type="molecule type" value="Genomic_DNA"/>
</dbReference>